<dbReference type="EMBL" id="MEHD01000006">
    <property type="protein sequence ID" value="ODR61559.1"/>
    <property type="molecule type" value="Genomic_DNA"/>
</dbReference>
<dbReference type="Proteomes" id="UP000094869">
    <property type="component" value="Unassembled WGS sequence"/>
</dbReference>
<dbReference type="GO" id="GO:0000160">
    <property type="term" value="P:phosphorelay signal transduction system"/>
    <property type="evidence" value="ECO:0007669"/>
    <property type="project" value="InterPro"/>
</dbReference>
<reference evidence="12 15" key="2">
    <citation type="submission" date="2016-08" db="EMBL/GenBank/DDBJ databases">
        <title>Characterization of Isolates of Eisenbergiella tayi Derived from Blood Cultures, Using Whole Genome Sequencing.</title>
        <authorList>
            <person name="Bernier A.-M."/>
            <person name="Burdz T."/>
            <person name="Wiebe D."/>
            <person name="Bernard K."/>
        </authorList>
    </citation>
    <scope>NUCLEOTIDE SEQUENCE [LARGE SCALE GENOMIC DNA]</scope>
    <source>
        <strain evidence="12 15">NML120146</strain>
    </source>
</reference>
<comment type="caution">
    <text evidence="10">The sequence shown here is derived from an EMBL/GenBank/DDBJ whole genome shotgun (WGS) entry which is preliminary data.</text>
</comment>
<dbReference type="InterPro" id="IPR001789">
    <property type="entry name" value="Sig_transdc_resp-reg_receiver"/>
</dbReference>
<evidence type="ECO:0000256" key="2">
    <source>
        <dbReference type="ARBA" id="ARBA00022553"/>
    </source>
</evidence>
<dbReference type="PANTHER" id="PTHR43214:SF37">
    <property type="entry name" value="TRANSCRIPTIONAL REGULATORY PROTEIN YDFI"/>
    <property type="match status" value="1"/>
</dbReference>
<dbReference type="SMART" id="SM00421">
    <property type="entry name" value="HTH_LUXR"/>
    <property type="match status" value="1"/>
</dbReference>
<accession>A0A1E3AGS6</accession>
<keyword evidence="2 7" id="KW-0597">Phosphoprotein</keyword>
<comment type="function">
    <text evidence="6">May play the central regulatory role in sporulation. It may be an element of the effector pathway responsible for the activation of sporulation genes in response to nutritional stress. Spo0A may act in concert with spo0H (a sigma factor) to control the expression of some genes that are critical to the sporulation process.</text>
</comment>
<evidence type="ECO:0000313" key="11">
    <source>
        <dbReference type="EMBL" id="ODR48419.1"/>
    </source>
</evidence>
<dbReference type="RefSeq" id="WP_009250964.1">
    <property type="nucleotide sequence ID" value="NZ_BAABXS010000006.1"/>
</dbReference>
<gene>
    <name evidence="10" type="primary">vraR</name>
    <name evidence="10" type="ORF">BEH84_05253</name>
    <name evidence="11" type="ORF">BEI59_20915</name>
    <name evidence="9" type="ORF">BEI61_03882</name>
    <name evidence="12" type="ORF">BEI63_01090</name>
</gene>
<evidence type="ECO:0000259" key="8">
    <source>
        <dbReference type="PROSITE" id="PS50110"/>
    </source>
</evidence>
<sequence>MENKIKVLIAEDLEPIRVKYAYYLGQCPEIELTGSVSSGTEAVSAALASPPDIILMDIEMETKDAGIRASREILASLPDIKIIILTVYEDDELIFSAFQLGVCDYMLKNSSNEEIISGIKAAYEGRSPIRPEIAGKIRSEFKRVKTYETSFLYMLNLLASLTVTELDTLYLLSSGHTRADICAIRHVEMSTVKSQIHSILHKFKKKSISEIITSTEDLHLLELVIKNRPE</sequence>
<dbReference type="Gene3D" id="3.40.50.2300">
    <property type="match status" value="1"/>
</dbReference>
<keyword evidence="5" id="KW-0804">Transcription</keyword>
<evidence type="ECO:0000313" key="13">
    <source>
        <dbReference type="Proteomes" id="UP000094067"/>
    </source>
</evidence>
<dbReference type="CDD" id="cd17535">
    <property type="entry name" value="REC_NarL-like"/>
    <property type="match status" value="1"/>
</dbReference>
<dbReference type="GO" id="GO:0003677">
    <property type="term" value="F:DNA binding"/>
    <property type="evidence" value="ECO:0007669"/>
    <property type="project" value="UniProtKB-KW"/>
</dbReference>
<dbReference type="InterPro" id="IPR011006">
    <property type="entry name" value="CheY-like_superfamily"/>
</dbReference>
<dbReference type="GO" id="GO:0006355">
    <property type="term" value="P:regulation of DNA-templated transcription"/>
    <property type="evidence" value="ECO:0007669"/>
    <property type="project" value="InterPro"/>
</dbReference>
<evidence type="ECO:0000256" key="6">
    <source>
        <dbReference type="ARBA" id="ARBA00024867"/>
    </source>
</evidence>
<evidence type="ECO:0000256" key="1">
    <source>
        <dbReference type="ARBA" id="ARBA00018672"/>
    </source>
</evidence>
<organism evidence="10 16">
    <name type="scientific">Eisenbergiella tayi</name>
    <dbReference type="NCBI Taxonomy" id="1432052"/>
    <lineage>
        <taxon>Bacteria</taxon>
        <taxon>Bacillati</taxon>
        <taxon>Bacillota</taxon>
        <taxon>Clostridia</taxon>
        <taxon>Lachnospirales</taxon>
        <taxon>Lachnospiraceae</taxon>
        <taxon>Eisenbergiella</taxon>
    </lineage>
</organism>
<dbReference type="OrthoDB" id="9779069at2"/>
<keyword evidence="4" id="KW-0238">DNA-binding</keyword>
<dbReference type="InterPro" id="IPR058245">
    <property type="entry name" value="NreC/VraR/RcsB-like_REC"/>
</dbReference>
<evidence type="ECO:0000256" key="4">
    <source>
        <dbReference type="ARBA" id="ARBA00023125"/>
    </source>
</evidence>
<dbReference type="InterPro" id="IPR016032">
    <property type="entry name" value="Sig_transdc_resp-reg_C-effctor"/>
</dbReference>
<dbReference type="PATRIC" id="fig|1432052.3.peg.5818"/>
<dbReference type="Proteomes" id="UP000094271">
    <property type="component" value="Unassembled WGS sequence"/>
</dbReference>
<dbReference type="SMART" id="SM00448">
    <property type="entry name" value="REC"/>
    <property type="match status" value="1"/>
</dbReference>
<dbReference type="PROSITE" id="PS50110">
    <property type="entry name" value="RESPONSE_REGULATORY"/>
    <property type="match status" value="1"/>
</dbReference>
<dbReference type="Pfam" id="PF00072">
    <property type="entry name" value="Response_reg"/>
    <property type="match status" value="1"/>
</dbReference>
<dbReference type="Proteomes" id="UP000094067">
    <property type="component" value="Unassembled WGS sequence"/>
</dbReference>
<evidence type="ECO:0000313" key="14">
    <source>
        <dbReference type="Proteomes" id="UP000094271"/>
    </source>
</evidence>
<dbReference type="EMBL" id="MEHA01000017">
    <property type="protein sequence ID" value="ODR48419.1"/>
    <property type="molecule type" value="Genomic_DNA"/>
</dbReference>
<reference evidence="13 16" key="1">
    <citation type="submission" date="2016-07" db="EMBL/GenBank/DDBJ databases">
        <title>Characterization of isolates of Eisenbergiella tayi derived from blood cultures, using whole genome sequencing.</title>
        <authorList>
            <person name="Burdz T."/>
            <person name="Wiebe D."/>
            <person name="Huynh C."/>
            <person name="Bernard K."/>
        </authorList>
    </citation>
    <scope>NUCLEOTIDE SEQUENCE [LARGE SCALE GENOMIC DNA]</scope>
    <source>
        <strain evidence="9 13">NML 110608</strain>
        <strain evidence="10 16">NML 120489</strain>
    </source>
</reference>
<dbReference type="InterPro" id="IPR039420">
    <property type="entry name" value="WalR-like"/>
</dbReference>
<protein>
    <recommendedName>
        <fullName evidence="1">Stage 0 sporulation protein A homolog</fullName>
    </recommendedName>
</protein>
<dbReference type="GeneID" id="93301144"/>
<dbReference type="PANTHER" id="PTHR43214">
    <property type="entry name" value="TWO-COMPONENT RESPONSE REGULATOR"/>
    <property type="match status" value="1"/>
</dbReference>
<evidence type="ECO:0000256" key="5">
    <source>
        <dbReference type="ARBA" id="ARBA00023163"/>
    </source>
</evidence>
<evidence type="ECO:0000313" key="10">
    <source>
        <dbReference type="EMBL" id="ODM07930.1"/>
    </source>
</evidence>
<name>A0A1E3AGS6_9FIRM</name>
<evidence type="ECO:0000256" key="3">
    <source>
        <dbReference type="ARBA" id="ARBA00023015"/>
    </source>
</evidence>
<dbReference type="SUPFAM" id="SSF46894">
    <property type="entry name" value="C-terminal effector domain of the bipartite response regulators"/>
    <property type="match status" value="1"/>
</dbReference>
<dbReference type="SUPFAM" id="SSF52172">
    <property type="entry name" value="CheY-like"/>
    <property type="match status" value="1"/>
</dbReference>
<reference evidence="11 14" key="3">
    <citation type="submission" date="2016-08" db="EMBL/GenBank/DDBJ databases">
        <authorList>
            <person name="Seilhamer J.J."/>
        </authorList>
    </citation>
    <scope>NUCLEOTIDE SEQUENCE [LARGE SCALE GENOMIC DNA]</scope>
    <source>
        <strain evidence="11 14">NML150140-1</strain>
    </source>
</reference>
<keyword evidence="15" id="KW-1185">Reference proteome</keyword>
<evidence type="ECO:0000313" key="12">
    <source>
        <dbReference type="EMBL" id="ODR61559.1"/>
    </source>
</evidence>
<dbReference type="Proteomes" id="UP000095003">
    <property type="component" value="Unassembled WGS sequence"/>
</dbReference>
<evidence type="ECO:0000256" key="7">
    <source>
        <dbReference type="PROSITE-ProRule" id="PRU00169"/>
    </source>
</evidence>
<evidence type="ECO:0000313" key="9">
    <source>
        <dbReference type="EMBL" id="ODM03088.1"/>
    </source>
</evidence>
<keyword evidence="3" id="KW-0805">Transcription regulation</keyword>
<dbReference type="EMBL" id="MCGI01000006">
    <property type="protein sequence ID" value="ODM07930.1"/>
    <property type="molecule type" value="Genomic_DNA"/>
</dbReference>
<evidence type="ECO:0000313" key="15">
    <source>
        <dbReference type="Proteomes" id="UP000094869"/>
    </source>
</evidence>
<dbReference type="InterPro" id="IPR000792">
    <property type="entry name" value="Tscrpt_reg_LuxR_C"/>
</dbReference>
<dbReference type="AlphaFoldDB" id="A0A1E3AGS6"/>
<evidence type="ECO:0000313" key="16">
    <source>
        <dbReference type="Proteomes" id="UP000095003"/>
    </source>
</evidence>
<proteinExistence type="predicted"/>
<feature type="domain" description="Response regulatory" evidence="8">
    <location>
        <begin position="6"/>
        <end position="123"/>
    </location>
</feature>
<feature type="modified residue" description="4-aspartylphosphate" evidence="7">
    <location>
        <position position="57"/>
    </location>
</feature>
<dbReference type="EMBL" id="MCGH01000003">
    <property type="protein sequence ID" value="ODM03088.1"/>
    <property type="molecule type" value="Genomic_DNA"/>
</dbReference>